<feature type="region of interest" description="Disordered" evidence="1">
    <location>
        <begin position="27"/>
        <end position="55"/>
    </location>
</feature>
<proteinExistence type="predicted"/>
<evidence type="ECO:0000256" key="2">
    <source>
        <dbReference type="SAM" id="Phobius"/>
    </source>
</evidence>
<evidence type="ECO:0000313" key="4">
    <source>
        <dbReference type="Proteomes" id="UP000823775"/>
    </source>
</evidence>
<name>A0ABS8SF94_DATST</name>
<gene>
    <name evidence="3" type="ORF">HAX54_035233</name>
</gene>
<reference evidence="3 4" key="1">
    <citation type="journal article" date="2021" name="BMC Genomics">
        <title>Datura genome reveals duplications of psychoactive alkaloid biosynthetic genes and high mutation rate following tissue culture.</title>
        <authorList>
            <person name="Rajewski A."/>
            <person name="Carter-House D."/>
            <person name="Stajich J."/>
            <person name="Litt A."/>
        </authorList>
    </citation>
    <scope>NUCLEOTIDE SEQUENCE [LARGE SCALE GENOMIC DNA]</scope>
    <source>
        <strain evidence="3">AR-01</strain>
    </source>
</reference>
<feature type="transmembrane region" description="Helical" evidence="2">
    <location>
        <begin position="62"/>
        <end position="84"/>
    </location>
</feature>
<organism evidence="3 4">
    <name type="scientific">Datura stramonium</name>
    <name type="common">Jimsonweed</name>
    <name type="synonym">Common thornapple</name>
    <dbReference type="NCBI Taxonomy" id="4076"/>
    <lineage>
        <taxon>Eukaryota</taxon>
        <taxon>Viridiplantae</taxon>
        <taxon>Streptophyta</taxon>
        <taxon>Embryophyta</taxon>
        <taxon>Tracheophyta</taxon>
        <taxon>Spermatophyta</taxon>
        <taxon>Magnoliopsida</taxon>
        <taxon>eudicotyledons</taxon>
        <taxon>Gunneridae</taxon>
        <taxon>Pentapetalae</taxon>
        <taxon>asterids</taxon>
        <taxon>lamiids</taxon>
        <taxon>Solanales</taxon>
        <taxon>Solanaceae</taxon>
        <taxon>Solanoideae</taxon>
        <taxon>Datureae</taxon>
        <taxon>Datura</taxon>
    </lineage>
</organism>
<protein>
    <submittedName>
        <fullName evidence="3">Uncharacterized protein</fullName>
    </submittedName>
</protein>
<feature type="compositionally biased region" description="Polar residues" evidence="1">
    <location>
        <begin position="35"/>
        <end position="55"/>
    </location>
</feature>
<dbReference type="EMBL" id="JACEIK010000459">
    <property type="protein sequence ID" value="MCD7457507.1"/>
    <property type="molecule type" value="Genomic_DNA"/>
</dbReference>
<dbReference type="Proteomes" id="UP000823775">
    <property type="component" value="Unassembled WGS sequence"/>
</dbReference>
<keyword evidence="2" id="KW-0472">Membrane</keyword>
<keyword evidence="4" id="KW-1185">Reference proteome</keyword>
<keyword evidence="2" id="KW-0812">Transmembrane</keyword>
<sequence>MAQSKFKPRRRGYALHTSSSLASLRLFPTSRKGESSNSLNNGCSSRGSSSTVVAGSSNRGTVLAYSAIVSALASASSAKILVMFGT</sequence>
<accession>A0ABS8SF94</accession>
<evidence type="ECO:0000256" key="1">
    <source>
        <dbReference type="SAM" id="MobiDB-lite"/>
    </source>
</evidence>
<keyword evidence="2" id="KW-1133">Transmembrane helix</keyword>
<comment type="caution">
    <text evidence="3">The sequence shown here is derived from an EMBL/GenBank/DDBJ whole genome shotgun (WGS) entry which is preliminary data.</text>
</comment>
<evidence type="ECO:0000313" key="3">
    <source>
        <dbReference type="EMBL" id="MCD7457507.1"/>
    </source>
</evidence>